<evidence type="ECO:0000256" key="4">
    <source>
        <dbReference type="ARBA" id="ARBA00007573"/>
    </source>
</evidence>
<keyword evidence="6" id="KW-0963">Cytoplasm</keyword>
<comment type="subcellular location">
    <subcellularLocation>
        <location evidence="2">Cytoplasm</location>
    </subcellularLocation>
    <subcellularLocation>
        <location evidence="1">Nucleus</location>
    </subcellularLocation>
</comment>
<evidence type="ECO:0000256" key="9">
    <source>
        <dbReference type="SAM" id="MobiDB-lite"/>
    </source>
</evidence>
<evidence type="ECO:0000256" key="1">
    <source>
        <dbReference type="ARBA" id="ARBA00004123"/>
    </source>
</evidence>
<sequence length="675" mass="69874">MSSFKRRGTSAAAASSWPAGVRPSSFSSPVPLVSTGVPALDDILSGGGLSSGSILTIIPATGTAALSAAQIGSSATSAAARAESDHISRAAAEPYAELLLAYSVAQGIAARHRGIAIGESVDSFAHSLMARAGDFDEKELERLRLSGESVAPQDDESLPGPSERLGTVPDEDNGPKAGRAADTDPQSNREMKIAWRYEKMTQFKTTVEDSSKGKDEAEAFCSIFDLSRRMSPRLLSKAKADGFLETVEIDFDELDPFVNDDETAGSSYDLALARIRKHADLCRQYRRSAPTSPLPVLRVAIRSLGSPCWRIRRGQRVETELVRFLLRLKNLIRSLALPGSSGSDAVASSSTAATEAAIPAIATITLSPYLLSAIQPSSPSPAASVSANLIHRVSHVSDACISLSAFAPSPALRSAFPSYTGALKVLKTPALGTLTNPSIRASVLRGMGAGAAARGSDTGSSASALLGGSGAVGEGGAGGGENNLAFKVRRKRLVIETLHLDVEGGVSERRTKPPKNMDDGSSAGKGHKPGRTTAISSAGSTTIAPVQEAKPRATTTSIQRRSPTATSAAGVGTIPPASASASASPVPAAAPPRFAGLKSLRERGLAAASQAMPSISSHSANDSEPLEVELDTRRSSHGHSHGHGHGPLGSGSVSTQPAARRGPVFKSDKPEDYEF</sequence>
<dbReference type="HOGENOM" id="CLU_031345_1_0_1"/>
<evidence type="ECO:0000313" key="10">
    <source>
        <dbReference type="EMBL" id="EPQ29073.1"/>
    </source>
</evidence>
<feature type="compositionally biased region" description="Basic and acidic residues" evidence="9">
    <location>
        <begin position="504"/>
        <end position="518"/>
    </location>
</feature>
<dbReference type="eggNOG" id="KOG3949">
    <property type="taxonomic scope" value="Eukaryota"/>
</dbReference>
<dbReference type="UniPathway" id="UPA00988"/>
<feature type="compositionally biased region" description="Polar residues" evidence="9">
    <location>
        <begin position="611"/>
        <end position="622"/>
    </location>
</feature>
<protein>
    <recommendedName>
        <fullName evidence="5">Elongator complex protein 4</fullName>
    </recommendedName>
</protein>
<feature type="compositionally biased region" description="Basic and acidic residues" evidence="9">
    <location>
        <begin position="179"/>
        <end position="189"/>
    </location>
</feature>
<keyword evidence="7" id="KW-0819">tRNA processing</keyword>
<evidence type="ECO:0000256" key="5">
    <source>
        <dbReference type="ARBA" id="ARBA00020265"/>
    </source>
</evidence>
<organism evidence="10 11">
    <name type="scientific">Pseudozyma flocculosa PF-1</name>
    <dbReference type="NCBI Taxonomy" id="1277687"/>
    <lineage>
        <taxon>Eukaryota</taxon>
        <taxon>Fungi</taxon>
        <taxon>Dikarya</taxon>
        <taxon>Basidiomycota</taxon>
        <taxon>Ustilaginomycotina</taxon>
        <taxon>Ustilaginomycetes</taxon>
        <taxon>Ustilaginales</taxon>
        <taxon>Ustilaginaceae</taxon>
        <taxon>Pseudozyma</taxon>
    </lineage>
</organism>
<dbReference type="AlphaFoldDB" id="A0A061H8Y5"/>
<feature type="compositionally biased region" description="Basic residues" evidence="9">
    <location>
        <begin position="635"/>
        <end position="644"/>
    </location>
</feature>
<feature type="compositionally biased region" description="Polar residues" evidence="9">
    <location>
        <begin position="553"/>
        <end position="567"/>
    </location>
</feature>
<dbReference type="RefSeq" id="XP_007879070.1">
    <property type="nucleotide sequence ID" value="XM_007880879.1"/>
</dbReference>
<dbReference type="GO" id="GO:0005737">
    <property type="term" value="C:cytoplasm"/>
    <property type="evidence" value="ECO:0007669"/>
    <property type="project" value="UniProtKB-SubCell"/>
</dbReference>
<evidence type="ECO:0000256" key="8">
    <source>
        <dbReference type="ARBA" id="ARBA00023242"/>
    </source>
</evidence>
<feature type="region of interest" description="Disordered" evidence="9">
    <location>
        <begin position="146"/>
        <end position="189"/>
    </location>
</feature>
<feature type="compositionally biased region" description="Basic and acidic residues" evidence="9">
    <location>
        <begin position="666"/>
        <end position="675"/>
    </location>
</feature>
<evidence type="ECO:0000313" key="11">
    <source>
        <dbReference type="Proteomes" id="UP000053664"/>
    </source>
</evidence>
<dbReference type="EMBL" id="KE361632">
    <property type="protein sequence ID" value="EPQ29073.1"/>
    <property type="molecule type" value="Genomic_DNA"/>
</dbReference>
<evidence type="ECO:0000256" key="6">
    <source>
        <dbReference type="ARBA" id="ARBA00022490"/>
    </source>
</evidence>
<dbReference type="PANTHER" id="PTHR12896">
    <property type="entry name" value="PAX6 NEIGHBOR PROTEIN PAXNEB"/>
    <property type="match status" value="1"/>
</dbReference>
<evidence type="ECO:0000256" key="3">
    <source>
        <dbReference type="ARBA" id="ARBA00005043"/>
    </source>
</evidence>
<feature type="compositionally biased region" description="Low complexity" evidence="9">
    <location>
        <begin position="575"/>
        <end position="587"/>
    </location>
</feature>
<keyword evidence="8" id="KW-0539">Nucleus</keyword>
<feature type="compositionally biased region" description="Low complexity" evidence="9">
    <location>
        <begin position="532"/>
        <end position="544"/>
    </location>
</feature>
<evidence type="ECO:0000256" key="7">
    <source>
        <dbReference type="ARBA" id="ARBA00022694"/>
    </source>
</evidence>
<dbReference type="Pfam" id="PF05625">
    <property type="entry name" value="PAXNEB"/>
    <property type="match status" value="1"/>
</dbReference>
<dbReference type="GO" id="GO:0002098">
    <property type="term" value="P:tRNA wobble uridine modification"/>
    <property type="evidence" value="ECO:0007669"/>
    <property type="project" value="InterPro"/>
</dbReference>
<dbReference type="GO" id="GO:0033588">
    <property type="term" value="C:elongator holoenzyme complex"/>
    <property type="evidence" value="ECO:0007669"/>
    <property type="project" value="InterPro"/>
</dbReference>
<gene>
    <name evidence="10" type="ORF">PFL1_03362</name>
</gene>
<dbReference type="InterPro" id="IPR027417">
    <property type="entry name" value="P-loop_NTPase"/>
</dbReference>
<accession>A0A061H8Y5</accession>
<evidence type="ECO:0000256" key="2">
    <source>
        <dbReference type="ARBA" id="ARBA00004496"/>
    </source>
</evidence>
<dbReference type="GeneID" id="19317472"/>
<feature type="region of interest" description="Disordered" evidence="9">
    <location>
        <begin position="605"/>
        <end position="675"/>
    </location>
</feature>
<name>A0A061H8Y5_9BASI</name>
<comment type="pathway">
    <text evidence="3">tRNA modification; 5-methoxycarbonylmethyl-2-thiouridine-tRNA biosynthesis.</text>
</comment>
<reference evidence="10 11" key="1">
    <citation type="journal article" date="2013" name="Plant Cell">
        <title>The transition from a phytopathogenic smut ancestor to an anamorphic biocontrol agent deciphered by comparative whole-genome analysis.</title>
        <authorList>
            <person name="Lefebvre F."/>
            <person name="Joly D.L."/>
            <person name="Labbe C."/>
            <person name="Teichmann B."/>
            <person name="Linning R."/>
            <person name="Belzile F."/>
            <person name="Bakkeren G."/>
            <person name="Belanger R.R."/>
        </authorList>
    </citation>
    <scope>NUCLEOTIDE SEQUENCE [LARGE SCALE GENOMIC DNA]</scope>
    <source>
        <strain evidence="10 11">PF-1</strain>
    </source>
</reference>
<comment type="similarity">
    <text evidence="4">Belongs to the ELP4 family.</text>
</comment>
<proteinExistence type="inferred from homology"/>
<dbReference type="Gene3D" id="3.40.50.300">
    <property type="entry name" value="P-loop containing nucleotide triphosphate hydrolases"/>
    <property type="match status" value="1"/>
</dbReference>
<feature type="region of interest" description="Disordered" evidence="9">
    <location>
        <begin position="504"/>
        <end position="588"/>
    </location>
</feature>
<dbReference type="PANTHER" id="PTHR12896:SF1">
    <property type="entry name" value="ELONGATOR COMPLEX PROTEIN 4"/>
    <property type="match status" value="1"/>
</dbReference>
<dbReference type="GO" id="GO:0008023">
    <property type="term" value="C:transcription elongation factor complex"/>
    <property type="evidence" value="ECO:0007669"/>
    <property type="project" value="TreeGrafter"/>
</dbReference>
<dbReference type="KEGG" id="pfp:PFL1_03362"/>
<dbReference type="OrthoDB" id="289162at2759"/>
<dbReference type="InterPro" id="IPR008728">
    <property type="entry name" value="Elongator_complex_protein_4"/>
</dbReference>
<dbReference type="Proteomes" id="UP000053664">
    <property type="component" value="Unassembled WGS sequence"/>
</dbReference>